<gene>
    <name evidence="2" type="ORF">EXIGLDRAFT_396187</name>
</gene>
<reference evidence="2 3" key="1">
    <citation type="journal article" date="2016" name="Mol. Biol. Evol.">
        <title>Comparative Genomics of Early-Diverging Mushroom-Forming Fungi Provides Insights into the Origins of Lignocellulose Decay Capabilities.</title>
        <authorList>
            <person name="Nagy L.G."/>
            <person name="Riley R."/>
            <person name="Tritt A."/>
            <person name="Adam C."/>
            <person name="Daum C."/>
            <person name="Floudas D."/>
            <person name="Sun H."/>
            <person name="Yadav J.S."/>
            <person name="Pangilinan J."/>
            <person name="Larsson K.H."/>
            <person name="Matsuura K."/>
            <person name="Barry K."/>
            <person name="Labutti K."/>
            <person name="Kuo R."/>
            <person name="Ohm R.A."/>
            <person name="Bhattacharya S.S."/>
            <person name="Shirouzu T."/>
            <person name="Yoshinaga Y."/>
            <person name="Martin F.M."/>
            <person name="Grigoriev I.V."/>
            <person name="Hibbett D.S."/>
        </authorList>
    </citation>
    <scope>NUCLEOTIDE SEQUENCE [LARGE SCALE GENOMIC DNA]</scope>
    <source>
        <strain evidence="2 3">HHB12029</strain>
    </source>
</reference>
<name>A0A165KUM5_EXIGL</name>
<dbReference type="InParanoid" id="A0A165KUM5"/>
<dbReference type="AlphaFoldDB" id="A0A165KUM5"/>
<dbReference type="Proteomes" id="UP000077266">
    <property type="component" value="Unassembled WGS sequence"/>
</dbReference>
<organism evidence="2 3">
    <name type="scientific">Exidia glandulosa HHB12029</name>
    <dbReference type="NCBI Taxonomy" id="1314781"/>
    <lineage>
        <taxon>Eukaryota</taxon>
        <taxon>Fungi</taxon>
        <taxon>Dikarya</taxon>
        <taxon>Basidiomycota</taxon>
        <taxon>Agaricomycotina</taxon>
        <taxon>Agaricomycetes</taxon>
        <taxon>Auriculariales</taxon>
        <taxon>Exidiaceae</taxon>
        <taxon>Exidia</taxon>
    </lineage>
</organism>
<keyword evidence="3" id="KW-1185">Reference proteome</keyword>
<feature type="region of interest" description="Disordered" evidence="1">
    <location>
        <begin position="1"/>
        <end position="93"/>
    </location>
</feature>
<feature type="compositionally biased region" description="Polar residues" evidence="1">
    <location>
        <begin position="58"/>
        <end position="67"/>
    </location>
</feature>
<evidence type="ECO:0000313" key="2">
    <source>
        <dbReference type="EMBL" id="KZV96918.1"/>
    </source>
</evidence>
<sequence length="93" mass="10055">MTPLATWRPQSLVQRRLAGKASASCSRRGRRKKRSSPLTISAAMAAVPQAVGIKSGSRRSFTETPSPSRADKLRMMRHCSASPAFGTRPSGQE</sequence>
<protein>
    <submittedName>
        <fullName evidence="2">Uncharacterized protein</fullName>
    </submittedName>
</protein>
<dbReference type="EMBL" id="KV425936">
    <property type="protein sequence ID" value="KZV96918.1"/>
    <property type="molecule type" value="Genomic_DNA"/>
</dbReference>
<evidence type="ECO:0000313" key="3">
    <source>
        <dbReference type="Proteomes" id="UP000077266"/>
    </source>
</evidence>
<evidence type="ECO:0000256" key="1">
    <source>
        <dbReference type="SAM" id="MobiDB-lite"/>
    </source>
</evidence>
<accession>A0A165KUM5</accession>
<proteinExistence type="predicted"/>